<evidence type="ECO:0000313" key="2">
    <source>
        <dbReference type="EMBL" id="GGE32403.1"/>
    </source>
</evidence>
<comment type="caution">
    <text evidence="2">The sequence shown here is derived from an EMBL/GenBank/DDBJ whole genome shotgun (WGS) entry which is preliminary data.</text>
</comment>
<gene>
    <name evidence="2" type="ORF">GCM10011516_32690</name>
</gene>
<evidence type="ECO:0000256" key="1">
    <source>
        <dbReference type="SAM" id="Phobius"/>
    </source>
</evidence>
<reference evidence="2" key="1">
    <citation type="journal article" date="2014" name="Int. J. Syst. Evol. Microbiol.">
        <title>Complete genome sequence of Corynebacterium casei LMG S-19264T (=DSM 44701T), isolated from a smear-ripened cheese.</title>
        <authorList>
            <consortium name="US DOE Joint Genome Institute (JGI-PGF)"/>
            <person name="Walter F."/>
            <person name="Albersmeier A."/>
            <person name="Kalinowski J."/>
            <person name="Ruckert C."/>
        </authorList>
    </citation>
    <scope>NUCLEOTIDE SEQUENCE</scope>
    <source>
        <strain evidence="2">CGMCC 1.15966</strain>
    </source>
</reference>
<feature type="transmembrane region" description="Helical" evidence="1">
    <location>
        <begin position="125"/>
        <end position="141"/>
    </location>
</feature>
<feature type="transmembrane region" description="Helical" evidence="1">
    <location>
        <begin position="26"/>
        <end position="48"/>
    </location>
</feature>
<keyword evidence="3" id="KW-1185">Reference proteome</keyword>
<dbReference type="AlphaFoldDB" id="A0A8H9G450"/>
<dbReference type="RefSeq" id="WP_182499578.1">
    <property type="nucleotide sequence ID" value="NZ_BMKM01000012.1"/>
</dbReference>
<name>A0A8H9G450_9SPHI</name>
<proteinExistence type="predicted"/>
<protein>
    <submittedName>
        <fullName evidence="2">Uncharacterized protein</fullName>
    </submittedName>
</protein>
<reference evidence="2" key="2">
    <citation type="submission" date="2020-09" db="EMBL/GenBank/DDBJ databases">
        <authorList>
            <person name="Sun Q."/>
            <person name="Zhou Y."/>
        </authorList>
    </citation>
    <scope>NUCLEOTIDE SEQUENCE</scope>
    <source>
        <strain evidence="2">CGMCC 1.15966</strain>
    </source>
</reference>
<feature type="transmembrane region" description="Helical" evidence="1">
    <location>
        <begin position="68"/>
        <end position="88"/>
    </location>
</feature>
<feature type="transmembrane region" description="Helical" evidence="1">
    <location>
        <begin position="95"/>
        <end position="113"/>
    </location>
</feature>
<organism evidence="2 3">
    <name type="scientific">Sphingobacterium cellulitidis</name>
    <dbReference type="NCBI Taxonomy" id="1768011"/>
    <lineage>
        <taxon>Bacteria</taxon>
        <taxon>Pseudomonadati</taxon>
        <taxon>Bacteroidota</taxon>
        <taxon>Sphingobacteriia</taxon>
        <taxon>Sphingobacteriales</taxon>
        <taxon>Sphingobacteriaceae</taxon>
        <taxon>Sphingobacterium</taxon>
    </lineage>
</organism>
<dbReference type="EMBL" id="BMKM01000012">
    <property type="protein sequence ID" value="GGE32403.1"/>
    <property type="molecule type" value="Genomic_DNA"/>
</dbReference>
<evidence type="ECO:0000313" key="3">
    <source>
        <dbReference type="Proteomes" id="UP000614460"/>
    </source>
</evidence>
<sequence>MEQTYDIYLPTGPQRRRDLLPIWIKYFCWIFFLRGIGIAVQYLLYLFIDYPISESIFGLKGSEAFDWLSILVFCTIVLNAFAAYMLWFEKDHAMIFAKTMASIGFFICVFRIFNFENFDSRLAPSIRIEIILLLIYMARLHKISDQWKNMTH</sequence>
<keyword evidence="1" id="KW-0472">Membrane</keyword>
<dbReference type="Proteomes" id="UP000614460">
    <property type="component" value="Unassembled WGS sequence"/>
</dbReference>
<accession>A0A8H9G450</accession>
<keyword evidence="1" id="KW-0812">Transmembrane</keyword>
<keyword evidence="1" id="KW-1133">Transmembrane helix</keyword>